<proteinExistence type="inferred from homology"/>
<keyword evidence="2" id="KW-0813">Transport</keyword>
<evidence type="ECO:0000313" key="4">
    <source>
        <dbReference type="EMBL" id="JAT68410.1"/>
    </source>
</evidence>
<feature type="non-terminal residue" evidence="4">
    <location>
        <position position="1"/>
    </location>
</feature>
<evidence type="ECO:0000256" key="1">
    <source>
        <dbReference type="ARBA" id="ARBA00007535"/>
    </source>
</evidence>
<evidence type="ECO:0000256" key="3">
    <source>
        <dbReference type="SAM" id="MobiDB-lite"/>
    </source>
</evidence>
<feature type="non-terminal residue" evidence="4">
    <location>
        <position position="395"/>
    </location>
</feature>
<dbReference type="InterPro" id="IPR039204">
    <property type="entry name" value="MRS2-like"/>
</dbReference>
<dbReference type="Gene3D" id="1.20.58.340">
    <property type="entry name" value="Magnesium transport protein CorA, transmembrane region"/>
    <property type="match status" value="1"/>
</dbReference>
<sequence>DIGIQFAFNYSRTSVTSHRSVCAFDRCAVRSPSLRGCPPPPADVNCGLAGMVTGAATLTDVLSFKGPQEAPVAHCPPGKNPATKVLAKANALRKWLSVGTDGEASILELAKLRVTHQLGVQLRDLRLLDPQLAASYPSAILAREHALVVNLEFIKCIVTMEHVYITSLEDPNTLAFVEELQRRLAVQAAEAAEAAREAEAAGADAAGRAGPGPAPPYTLAALRALGGKAGAPPAMPFELRALEAVLDTVSAHLERATGELEAAAHPALDALTGAITTPHLERVRRIKNRMVRLTTRVETLREVLEKFLDDDSDMHDMNLTAKSMEREQLLQRTSLRGSVAGTPFDVPVTLSGGADGELGELAGMSPRTRRSASSASTDSSIVDEEVAAVEMLLEP</sequence>
<protein>
    <recommendedName>
        <fullName evidence="2">Magnesium transporter</fullName>
    </recommendedName>
</protein>
<dbReference type="PANTHER" id="PTHR13890">
    <property type="entry name" value="RNA SPLICING PROTEIN MRS2, MITOCHONDRIAL"/>
    <property type="match status" value="1"/>
</dbReference>
<accession>A0A1D1ZN46</accession>
<name>A0A1D1ZN46_AUXPR</name>
<dbReference type="CDD" id="cd12823">
    <property type="entry name" value="Mrs2_Mfm1p-like"/>
    <property type="match status" value="1"/>
</dbReference>
<dbReference type="Gene3D" id="2.40.128.330">
    <property type="match status" value="1"/>
</dbReference>
<keyword evidence="2" id="KW-0406">Ion transport</keyword>
<dbReference type="Pfam" id="PF22099">
    <property type="entry name" value="MRS2-like"/>
    <property type="match status" value="2"/>
</dbReference>
<organism evidence="4">
    <name type="scientific">Auxenochlorella protothecoides</name>
    <name type="common">Green microalga</name>
    <name type="synonym">Chlorella protothecoides</name>
    <dbReference type="NCBI Taxonomy" id="3075"/>
    <lineage>
        <taxon>Eukaryota</taxon>
        <taxon>Viridiplantae</taxon>
        <taxon>Chlorophyta</taxon>
        <taxon>core chlorophytes</taxon>
        <taxon>Trebouxiophyceae</taxon>
        <taxon>Chlorellales</taxon>
        <taxon>Chlorellaceae</taxon>
        <taxon>Auxenochlorella</taxon>
    </lineage>
</organism>
<reference evidence="4" key="1">
    <citation type="submission" date="2015-08" db="EMBL/GenBank/DDBJ databases">
        <authorList>
            <person name="Babu N.S."/>
            <person name="Beckwith C.J."/>
            <person name="Beseler K.G."/>
            <person name="Brison A."/>
            <person name="Carone J.V."/>
            <person name="Caskin T.P."/>
            <person name="Diamond M."/>
            <person name="Durham M.E."/>
            <person name="Foxe J.M."/>
            <person name="Go M."/>
            <person name="Henderson B.A."/>
            <person name="Jones I.B."/>
            <person name="McGettigan J.A."/>
            <person name="Micheletti S.J."/>
            <person name="Nasrallah M.E."/>
            <person name="Ortiz D."/>
            <person name="Piller C.R."/>
            <person name="Privatt S.R."/>
            <person name="Schneider S.L."/>
            <person name="Sharp S."/>
            <person name="Smith T.C."/>
            <person name="Stanton J.D."/>
            <person name="Ullery H.E."/>
            <person name="Wilson R.J."/>
            <person name="Serrano M.G."/>
            <person name="Buck G."/>
            <person name="Lee V."/>
            <person name="Wang Y."/>
            <person name="Carvalho R."/>
            <person name="Voegtly L."/>
            <person name="Shi R."/>
            <person name="Duckworth R."/>
            <person name="Johnson A."/>
            <person name="Loviza R."/>
            <person name="Walstead R."/>
            <person name="Shah Z."/>
            <person name="Kiflezghi M."/>
            <person name="Wade K."/>
            <person name="Ball S.L."/>
            <person name="Bradley K.W."/>
            <person name="Asai D.J."/>
            <person name="Bowman C.A."/>
            <person name="Russell D.A."/>
            <person name="Pope W.H."/>
            <person name="Jacobs-Sera D."/>
            <person name="Hendrix R.W."/>
            <person name="Hatfull G.F."/>
        </authorList>
    </citation>
    <scope>NUCLEOTIDE SEQUENCE</scope>
</reference>
<comment type="subcellular location">
    <subcellularLocation>
        <location evidence="2">Membrane</location>
        <topology evidence="2">Multi-pass membrane protein</topology>
    </subcellularLocation>
</comment>
<dbReference type="AlphaFoldDB" id="A0A1D1ZN46"/>
<feature type="region of interest" description="Disordered" evidence="3">
    <location>
        <begin position="341"/>
        <end position="381"/>
    </location>
</feature>
<keyword evidence="2" id="KW-0460">Magnesium</keyword>
<dbReference type="PANTHER" id="PTHR13890:SF31">
    <property type="entry name" value="MAGNESIUM TRANSPORTER MRS2-2-RELATED"/>
    <property type="match status" value="1"/>
</dbReference>
<evidence type="ECO:0000256" key="2">
    <source>
        <dbReference type="RuleBase" id="RU366041"/>
    </source>
</evidence>
<comment type="similarity">
    <text evidence="1 2">Belongs to the CorA metal ion transporter (MIT) (TC 1.A.35.5) family.</text>
</comment>
<feature type="compositionally biased region" description="Low complexity" evidence="3">
    <location>
        <begin position="359"/>
        <end position="380"/>
    </location>
</feature>
<dbReference type="GO" id="GO:0016020">
    <property type="term" value="C:membrane"/>
    <property type="evidence" value="ECO:0007669"/>
    <property type="project" value="UniProtKB-SubCell"/>
</dbReference>
<dbReference type="GO" id="GO:0015095">
    <property type="term" value="F:magnesium ion transmembrane transporter activity"/>
    <property type="evidence" value="ECO:0007669"/>
    <property type="project" value="UniProtKB-ARBA"/>
</dbReference>
<dbReference type="EMBL" id="GDKF01010212">
    <property type="protein sequence ID" value="JAT68410.1"/>
    <property type="molecule type" value="Transcribed_RNA"/>
</dbReference>
<comment type="function">
    <text evidence="2">Magnesium transporter that may mediate the influx of magnesium.</text>
</comment>
<gene>
    <name evidence="4" type="ORF">g.19725</name>
</gene>